<accession>A0AAD9FL08</accession>
<proteinExistence type="predicted"/>
<evidence type="ECO:0000313" key="1">
    <source>
        <dbReference type="EMBL" id="KAK1906742.1"/>
    </source>
</evidence>
<evidence type="ECO:0000313" key="2">
    <source>
        <dbReference type="Proteomes" id="UP001228049"/>
    </source>
</evidence>
<keyword evidence="2" id="KW-1185">Reference proteome</keyword>
<reference evidence="1" key="1">
    <citation type="submission" date="2023-04" db="EMBL/GenBank/DDBJ databases">
        <title>Chromosome-level genome of Chaenocephalus aceratus.</title>
        <authorList>
            <person name="Park H."/>
        </authorList>
    </citation>
    <scope>NUCLEOTIDE SEQUENCE</scope>
    <source>
        <strain evidence="1">DE</strain>
        <tissue evidence="1">Muscle</tissue>
    </source>
</reference>
<dbReference type="Proteomes" id="UP001228049">
    <property type="component" value="Unassembled WGS sequence"/>
</dbReference>
<gene>
    <name evidence="1" type="ORF">KUDE01_009138</name>
</gene>
<organism evidence="1 2">
    <name type="scientific">Dissostichus eleginoides</name>
    <name type="common">Patagonian toothfish</name>
    <name type="synonym">Dissostichus amissus</name>
    <dbReference type="NCBI Taxonomy" id="100907"/>
    <lineage>
        <taxon>Eukaryota</taxon>
        <taxon>Metazoa</taxon>
        <taxon>Chordata</taxon>
        <taxon>Craniata</taxon>
        <taxon>Vertebrata</taxon>
        <taxon>Euteleostomi</taxon>
        <taxon>Actinopterygii</taxon>
        <taxon>Neopterygii</taxon>
        <taxon>Teleostei</taxon>
        <taxon>Neoteleostei</taxon>
        <taxon>Acanthomorphata</taxon>
        <taxon>Eupercaria</taxon>
        <taxon>Perciformes</taxon>
        <taxon>Notothenioidei</taxon>
        <taxon>Nototheniidae</taxon>
        <taxon>Dissostichus</taxon>
    </lineage>
</organism>
<dbReference type="AlphaFoldDB" id="A0AAD9FL08"/>
<sequence length="113" mass="12514">MTVRNTGGAEQGCYLTISSYWSPESAFGAGNQDPQTVLWRTRTEWENSVYETIHDLLPEPLLVYMPQRSTQASITSGKRFRYENTSRLRWLPPVQTLPGLPEGGGVAVGAEPG</sequence>
<name>A0AAD9FL08_DISEL</name>
<protein>
    <submittedName>
        <fullName evidence="1">UPF0325 protein</fullName>
    </submittedName>
</protein>
<dbReference type="EMBL" id="JASDAP010000001">
    <property type="protein sequence ID" value="KAK1906742.1"/>
    <property type="molecule type" value="Genomic_DNA"/>
</dbReference>
<comment type="caution">
    <text evidence="1">The sequence shown here is derived from an EMBL/GenBank/DDBJ whole genome shotgun (WGS) entry which is preliminary data.</text>
</comment>